<keyword evidence="2" id="KW-1185">Reference proteome</keyword>
<accession>A0ACC1JL30</accession>
<comment type="caution">
    <text evidence="1">The sequence shown here is derived from an EMBL/GenBank/DDBJ whole genome shotgun (WGS) entry which is preliminary data.</text>
</comment>
<sequence>MDDLTFQIAADAAASEAGGSEAAGEQPAEGLSFGAMFGAAASWGKRVKAELQLGQLVDQARKQSEEVSRAYTQDIAEFAQAVKTGATKGIDELSTRLGQLTADAQEELEDSGSGNPEGERAEGPFAELRRRLQADGEKTRRLMSRVGTDLEGFLREAIVIEAPAENRVVYDRRMAQLAQLQEAEDTFLDDPSDGAQAAEFAAFGEAFSLDSQRAEVARLLSQANVAAVHARLVPDRVAETDFWARYFFRAWLVDQEELRRKKLVDDAVAATAADADDVGWGSDDGSDAEAPPAQPAQPETAEPAEPQVKDTQPEAAPAATPAAPEPADKDGGDNWDEWE</sequence>
<evidence type="ECO:0000313" key="1">
    <source>
        <dbReference type="EMBL" id="KAJ2761618.1"/>
    </source>
</evidence>
<gene>
    <name evidence="1" type="primary">BSDC1</name>
    <name evidence="1" type="ORF">IWQ57_005999</name>
</gene>
<organism evidence="1 2">
    <name type="scientific">Coemansia nantahalensis</name>
    <dbReference type="NCBI Taxonomy" id="2789366"/>
    <lineage>
        <taxon>Eukaryota</taxon>
        <taxon>Fungi</taxon>
        <taxon>Fungi incertae sedis</taxon>
        <taxon>Zoopagomycota</taxon>
        <taxon>Kickxellomycotina</taxon>
        <taxon>Kickxellomycetes</taxon>
        <taxon>Kickxellales</taxon>
        <taxon>Kickxellaceae</taxon>
        <taxon>Coemansia</taxon>
    </lineage>
</organism>
<evidence type="ECO:0000313" key="2">
    <source>
        <dbReference type="Proteomes" id="UP001140234"/>
    </source>
</evidence>
<proteinExistence type="predicted"/>
<reference evidence="1" key="1">
    <citation type="submission" date="2022-07" db="EMBL/GenBank/DDBJ databases">
        <title>Phylogenomic reconstructions and comparative analyses of Kickxellomycotina fungi.</title>
        <authorList>
            <person name="Reynolds N.K."/>
            <person name="Stajich J.E."/>
            <person name="Barry K."/>
            <person name="Grigoriev I.V."/>
            <person name="Crous P."/>
            <person name="Smith M.E."/>
        </authorList>
    </citation>
    <scope>NUCLEOTIDE SEQUENCE</scope>
    <source>
        <strain evidence="1">CBS 109366</strain>
    </source>
</reference>
<dbReference type="Proteomes" id="UP001140234">
    <property type="component" value="Unassembled WGS sequence"/>
</dbReference>
<protein>
    <submittedName>
        <fullName evidence="1">BSD domain-containing protein 1</fullName>
    </submittedName>
</protein>
<dbReference type="EMBL" id="JANBUJ010003177">
    <property type="protein sequence ID" value="KAJ2761618.1"/>
    <property type="molecule type" value="Genomic_DNA"/>
</dbReference>
<name>A0ACC1JL30_9FUNG</name>